<evidence type="ECO:0000313" key="1">
    <source>
        <dbReference type="EMBL" id="EMF79739.1"/>
    </source>
</evidence>
<dbReference type="EMBL" id="AHOR02000076">
    <property type="protein sequence ID" value="EMF79739.1"/>
    <property type="molecule type" value="Genomic_DNA"/>
</dbReference>
<evidence type="ECO:0000313" key="2">
    <source>
        <dbReference type="Proteomes" id="UP000011770"/>
    </source>
</evidence>
<dbReference type="Proteomes" id="UP000011770">
    <property type="component" value="Unassembled WGS sequence"/>
</dbReference>
<comment type="caution">
    <text evidence="1">The sequence shown here is derived from an EMBL/GenBank/DDBJ whole genome shotgun (WGS) entry which is preliminary data.</text>
</comment>
<sequence length="58" mass="6928">MRFLLNSVGPVIQKFISYFEDFFRSKPVEKKKRIFSFEICLVAYQKSFLILPNFQSCV</sequence>
<name>M3G1D4_9LEPT</name>
<proteinExistence type="predicted"/>
<protein>
    <submittedName>
        <fullName evidence="1">Uncharacterized protein</fullName>
    </submittedName>
</protein>
<organism evidence="1 2">
    <name type="scientific">Leptospira weilii serovar Topaz str. LT2116</name>
    <dbReference type="NCBI Taxonomy" id="1088540"/>
    <lineage>
        <taxon>Bacteria</taxon>
        <taxon>Pseudomonadati</taxon>
        <taxon>Spirochaetota</taxon>
        <taxon>Spirochaetia</taxon>
        <taxon>Leptospirales</taxon>
        <taxon>Leptospiraceae</taxon>
        <taxon>Leptospira</taxon>
    </lineage>
</organism>
<accession>M3G1D4</accession>
<reference evidence="1 2" key="1">
    <citation type="submission" date="2013-01" db="EMBL/GenBank/DDBJ databases">
        <authorList>
            <person name="Harkins D.M."/>
            <person name="Durkin A.S."/>
            <person name="Brinkac L.M."/>
            <person name="Haft D.H."/>
            <person name="Selengut J.D."/>
            <person name="Sanka R."/>
            <person name="DePew J."/>
            <person name="Purushe J."/>
            <person name="Tulsiani S.M."/>
            <person name="Graham G.C."/>
            <person name="Burns M.-A."/>
            <person name="Dohnt M.F."/>
            <person name="Smythe L.D."/>
            <person name="McKay D.B."/>
            <person name="Craig S.B."/>
            <person name="Vinetz J.M."/>
            <person name="Sutton G.G."/>
            <person name="Nierman W.C."/>
            <person name="Fouts D.E."/>
        </authorList>
    </citation>
    <scope>NUCLEOTIDE SEQUENCE [LARGE SCALE GENOMIC DNA]</scope>
    <source>
        <strain evidence="1 2">LT2116</strain>
    </source>
</reference>
<dbReference type="AlphaFoldDB" id="M3G1D4"/>
<gene>
    <name evidence="1" type="ORF">LEP1GSC188_1606</name>
</gene>